<organism evidence="2 3">
    <name type="scientific">Aphanothece hegewaldii CCALA 016</name>
    <dbReference type="NCBI Taxonomy" id="2107694"/>
    <lineage>
        <taxon>Bacteria</taxon>
        <taxon>Bacillati</taxon>
        <taxon>Cyanobacteriota</taxon>
        <taxon>Cyanophyceae</taxon>
        <taxon>Oscillatoriophycideae</taxon>
        <taxon>Chroococcales</taxon>
        <taxon>Aphanothecaceae</taxon>
        <taxon>Aphanothece</taxon>
    </lineage>
</organism>
<evidence type="ECO:0000259" key="1">
    <source>
        <dbReference type="SMART" id="SM01321"/>
    </source>
</evidence>
<protein>
    <submittedName>
        <fullName evidence="2">IS200/IS605 family transposase</fullName>
    </submittedName>
</protein>
<feature type="domain" description="Transposase IS200-like" evidence="1">
    <location>
        <begin position="3"/>
        <end position="117"/>
    </location>
</feature>
<name>A0A2T1LTM6_9CHRO</name>
<dbReference type="OrthoDB" id="9798161at2"/>
<evidence type="ECO:0000313" key="2">
    <source>
        <dbReference type="EMBL" id="PSF34472.1"/>
    </source>
</evidence>
<dbReference type="SUPFAM" id="SSF143422">
    <property type="entry name" value="Transposase IS200-like"/>
    <property type="match status" value="1"/>
</dbReference>
<dbReference type="PANTHER" id="PTHR33360:SF2">
    <property type="entry name" value="TRANSPOSASE FOR INSERTION SEQUENCE ELEMENT IS200"/>
    <property type="match status" value="1"/>
</dbReference>
<dbReference type="GO" id="GO:0003677">
    <property type="term" value="F:DNA binding"/>
    <property type="evidence" value="ECO:0007669"/>
    <property type="project" value="InterPro"/>
</dbReference>
<keyword evidence="3" id="KW-1185">Reference proteome</keyword>
<gene>
    <name evidence="2" type="ORF">C7H19_18765</name>
</gene>
<dbReference type="PANTHER" id="PTHR33360">
    <property type="entry name" value="TRANSPOSASE FOR INSERTION SEQUENCE ELEMENT IS200"/>
    <property type="match status" value="1"/>
</dbReference>
<dbReference type="EMBL" id="PXOH01000026">
    <property type="protein sequence ID" value="PSF34472.1"/>
    <property type="molecule type" value="Genomic_DNA"/>
</dbReference>
<accession>A0A2T1LTM6</accession>
<reference evidence="2 3" key="2">
    <citation type="submission" date="2018-03" db="EMBL/GenBank/DDBJ databases">
        <authorList>
            <person name="Keele B.F."/>
        </authorList>
    </citation>
    <scope>NUCLEOTIDE SEQUENCE [LARGE SCALE GENOMIC DNA]</scope>
    <source>
        <strain evidence="2 3">CCALA 016</strain>
    </source>
</reference>
<dbReference type="GO" id="GO:0006313">
    <property type="term" value="P:DNA transposition"/>
    <property type="evidence" value="ECO:0007669"/>
    <property type="project" value="InterPro"/>
</dbReference>
<dbReference type="Pfam" id="PF01797">
    <property type="entry name" value="Y1_Tnp"/>
    <property type="match status" value="1"/>
</dbReference>
<comment type="caution">
    <text evidence="2">The sequence shown here is derived from an EMBL/GenBank/DDBJ whole genome shotgun (WGS) entry which is preliminary data.</text>
</comment>
<dbReference type="GO" id="GO:0004803">
    <property type="term" value="F:transposase activity"/>
    <property type="evidence" value="ECO:0007669"/>
    <property type="project" value="InterPro"/>
</dbReference>
<dbReference type="NCBIfam" id="NF033573">
    <property type="entry name" value="transpos_IS200"/>
    <property type="match status" value="1"/>
</dbReference>
<dbReference type="AlphaFoldDB" id="A0A2T1LTM6"/>
<dbReference type="InterPro" id="IPR036515">
    <property type="entry name" value="Transposase_17_sf"/>
</dbReference>
<evidence type="ECO:0000313" key="3">
    <source>
        <dbReference type="Proteomes" id="UP000239001"/>
    </source>
</evidence>
<proteinExistence type="predicted"/>
<sequence>MALWRLYYHLVWATKNRYPYLTSEKEKKLYPYIIGKADSLNTIIHAIGGIEDHIHLVASIPPSISITDFVKNLKGSSSHYLKTKLINSPKFFWQEGYGIFSLGRKQLDQAVNYVINQKTHYQQKTIITSLETTSFENNPPSREYLISQSENYES</sequence>
<reference evidence="2 3" key="1">
    <citation type="submission" date="2018-03" db="EMBL/GenBank/DDBJ databases">
        <title>The ancient ancestry and fast evolution of plastids.</title>
        <authorList>
            <person name="Moore K.R."/>
            <person name="Magnabosco C."/>
            <person name="Momper L."/>
            <person name="Gold D.A."/>
            <person name="Bosak T."/>
            <person name="Fournier G.P."/>
        </authorList>
    </citation>
    <scope>NUCLEOTIDE SEQUENCE [LARGE SCALE GENOMIC DNA]</scope>
    <source>
        <strain evidence="2 3">CCALA 016</strain>
    </source>
</reference>
<dbReference type="RefSeq" id="WP_106458455.1">
    <property type="nucleotide sequence ID" value="NZ_PXOH01000026.1"/>
</dbReference>
<dbReference type="InterPro" id="IPR002686">
    <property type="entry name" value="Transposase_17"/>
</dbReference>
<dbReference type="Gene3D" id="3.30.70.1290">
    <property type="entry name" value="Transposase IS200-like"/>
    <property type="match status" value="1"/>
</dbReference>
<dbReference type="Proteomes" id="UP000239001">
    <property type="component" value="Unassembled WGS sequence"/>
</dbReference>
<dbReference type="SMART" id="SM01321">
    <property type="entry name" value="Y1_Tnp"/>
    <property type="match status" value="1"/>
</dbReference>